<protein>
    <submittedName>
        <fullName evidence="1">Uncharacterized protein</fullName>
    </submittedName>
</protein>
<evidence type="ECO:0000313" key="2">
    <source>
        <dbReference type="Proteomes" id="UP001139193"/>
    </source>
</evidence>
<accession>A0A9X1VK60</accession>
<dbReference type="RefSeq" id="WP_241938379.1">
    <property type="nucleotide sequence ID" value="NZ_JALBGC010000008.1"/>
</dbReference>
<gene>
    <name evidence="1" type="ORF">MON38_22315</name>
</gene>
<evidence type="ECO:0000313" key="1">
    <source>
        <dbReference type="EMBL" id="MCI1190170.1"/>
    </source>
</evidence>
<comment type="caution">
    <text evidence="1">The sequence shown here is derived from an EMBL/GenBank/DDBJ whole genome shotgun (WGS) entry which is preliminary data.</text>
</comment>
<dbReference type="Proteomes" id="UP001139193">
    <property type="component" value="Unassembled WGS sequence"/>
</dbReference>
<organism evidence="1 2">
    <name type="scientific">Hymenobacter cyanobacteriorum</name>
    <dbReference type="NCBI Taxonomy" id="2926463"/>
    <lineage>
        <taxon>Bacteria</taxon>
        <taxon>Pseudomonadati</taxon>
        <taxon>Bacteroidota</taxon>
        <taxon>Cytophagia</taxon>
        <taxon>Cytophagales</taxon>
        <taxon>Hymenobacteraceae</taxon>
        <taxon>Hymenobacter</taxon>
    </lineage>
</organism>
<sequence length="185" mass="19722">MLRKLLLYAALLTLTHCSKCKNDPQPADPAAALPPATQTGANTFGCLLNGQPYTPQGRVGLGSNFAVLYDPTFNGGDLVVDTYKVDGKDWSTSIGLHFVPIRAAGTYSLNLPGGVGGATSYLNKKDPTRCGEIFTDASINYRRGTLTITRLDLNAGVIAGTFECKFVKAGCDTLRLTQGRFDAKI</sequence>
<dbReference type="EMBL" id="JALBGC010000008">
    <property type="protein sequence ID" value="MCI1190170.1"/>
    <property type="molecule type" value="Genomic_DNA"/>
</dbReference>
<keyword evidence="2" id="KW-1185">Reference proteome</keyword>
<dbReference type="AlphaFoldDB" id="A0A9X1VK60"/>
<reference evidence="1" key="1">
    <citation type="submission" date="2022-03" db="EMBL/GenBank/DDBJ databases">
        <title>Bacterial whole genome sequence for Hymenobacter sp. DH14.</title>
        <authorList>
            <person name="Le V."/>
        </authorList>
    </citation>
    <scope>NUCLEOTIDE SEQUENCE</scope>
    <source>
        <strain evidence="1">DH14</strain>
    </source>
</reference>
<proteinExistence type="predicted"/>
<name>A0A9X1VK60_9BACT</name>